<dbReference type="EMBL" id="PKPP01000893">
    <property type="protein sequence ID" value="PWA87644.1"/>
    <property type="molecule type" value="Genomic_DNA"/>
</dbReference>
<accession>A0A2U1PPF1</accession>
<evidence type="ECO:0000259" key="2">
    <source>
        <dbReference type="Pfam" id="PF06172"/>
    </source>
</evidence>
<feature type="domain" description="DUF985" evidence="2">
    <location>
        <begin position="84"/>
        <end position="132"/>
    </location>
</feature>
<feature type="signal peptide" evidence="1">
    <location>
        <begin position="1"/>
        <end position="21"/>
    </location>
</feature>
<dbReference type="Gene3D" id="2.60.120.10">
    <property type="entry name" value="Jelly Rolls"/>
    <property type="match status" value="1"/>
</dbReference>
<organism evidence="3 4">
    <name type="scientific">Artemisia annua</name>
    <name type="common">Sweet wormwood</name>
    <dbReference type="NCBI Taxonomy" id="35608"/>
    <lineage>
        <taxon>Eukaryota</taxon>
        <taxon>Viridiplantae</taxon>
        <taxon>Streptophyta</taxon>
        <taxon>Embryophyta</taxon>
        <taxon>Tracheophyta</taxon>
        <taxon>Spermatophyta</taxon>
        <taxon>Magnoliopsida</taxon>
        <taxon>eudicotyledons</taxon>
        <taxon>Gunneridae</taxon>
        <taxon>Pentapetalae</taxon>
        <taxon>asterids</taxon>
        <taxon>campanulids</taxon>
        <taxon>Asterales</taxon>
        <taxon>Asteraceae</taxon>
        <taxon>Asteroideae</taxon>
        <taxon>Anthemideae</taxon>
        <taxon>Artemisiinae</taxon>
        <taxon>Artemisia</taxon>
    </lineage>
</organism>
<proteinExistence type="predicted"/>
<dbReference type="InterPro" id="IPR039935">
    <property type="entry name" value="YML079W-like"/>
</dbReference>
<name>A0A2U1PPF1_ARTAN</name>
<dbReference type="AlphaFoldDB" id="A0A2U1PPF1"/>
<dbReference type="Pfam" id="PF06172">
    <property type="entry name" value="Cupin_5"/>
    <property type="match status" value="1"/>
</dbReference>
<dbReference type="InterPro" id="IPR014710">
    <property type="entry name" value="RmlC-like_jellyroll"/>
</dbReference>
<keyword evidence="1" id="KW-0732">Signal</keyword>
<reference evidence="3 4" key="1">
    <citation type="journal article" date="2018" name="Mol. Plant">
        <title>The genome of Artemisia annua provides insight into the evolution of Asteraceae family and artemisinin biosynthesis.</title>
        <authorList>
            <person name="Shen Q."/>
            <person name="Zhang L."/>
            <person name="Liao Z."/>
            <person name="Wang S."/>
            <person name="Yan T."/>
            <person name="Shi P."/>
            <person name="Liu M."/>
            <person name="Fu X."/>
            <person name="Pan Q."/>
            <person name="Wang Y."/>
            <person name="Lv Z."/>
            <person name="Lu X."/>
            <person name="Zhang F."/>
            <person name="Jiang W."/>
            <person name="Ma Y."/>
            <person name="Chen M."/>
            <person name="Hao X."/>
            <person name="Li L."/>
            <person name="Tang Y."/>
            <person name="Lv G."/>
            <person name="Zhou Y."/>
            <person name="Sun X."/>
            <person name="Brodelius P.E."/>
            <person name="Rose J.K.C."/>
            <person name="Tang K."/>
        </authorList>
    </citation>
    <scope>NUCLEOTIDE SEQUENCE [LARGE SCALE GENOMIC DNA]</scope>
    <source>
        <strain evidence="4">cv. Huhao1</strain>
        <tissue evidence="3">Leaf</tissue>
    </source>
</reference>
<dbReference type="SUPFAM" id="SSF51182">
    <property type="entry name" value="RmlC-like cupins"/>
    <property type="match status" value="1"/>
</dbReference>
<evidence type="ECO:0000313" key="4">
    <source>
        <dbReference type="Proteomes" id="UP000245207"/>
    </source>
</evidence>
<keyword evidence="4" id="KW-1185">Reference proteome</keyword>
<dbReference type="InterPro" id="IPR009327">
    <property type="entry name" value="Cupin_DUF985"/>
</dbReference>
<evidence type="ECO:0000313" key="3">
    <source>
        <dbReference type="EMBL" id="PWA87644.1"/>
    </source>
</evidence>
<gene>
    <name evidence="3" type="ORF">CTI12_AA126290</name>
</gene>
<protein>
    <submittedName>
        <fullName evidence="3">RmlC-like jelly roll fold protein</fullName>
    </submittedName>
</protein>
<dbReference type="PANTHER" id="PTHR33387:SF3">
    <property type="entry name" value="DUF985 DOMAIN-CONTAINING PROTEIN"/>
    <property type="match status" value="1"/>
</dbReference>
<comment type="caution">
    <text evidence="3">The sequence shown here is derived from an EMBL/GenBank/DDBJ whole genome shotgun (WGS) entry which is preliminary data.</text>
</comment>
<dbReference type="Proteomes" id="UP000245207">
    <property type="component" value="Unassembled WGS sequence"/>
</dbReference>
<dbReference type="InterPro" id="IPR011051">
    <property type="entry name" value="RmlC_Cupin_sf"/>
</dbReference>
<dbReference type="OrthoDB" id="6614653at2759"/>
<feature type="chain" id="PRO_5015613183" evidence="1">
    <location>
        <begin position="22"/>
        <end position="148"/>
    </location>
</feature>
<dbReference type="PANTHER" id="PTHR33387">
    <property type="entry name" value="RMLC-LIKE JELLY ROLL FOLD PROTEIN"/>
    <property type="match status" value="1"/>
</dbReference>
<sequence>MSKQFLKRVILAHFLVSITCGSFPPTRRPINNFCFHRNPLELRTRSELISEIKLLSLPIFLLRIAKFIMQRCLELRFYFLCVKVDRPISTAVYFFLPTGNVSNLHRIPSAETWHFYLGEPITIMEIDDKNRSVAFLIMNVVIKDHGNY</sequence>
<evidence type="ECO:0000256" key="1">
    <source>
        <dbReference type="SAM" id="SignalP"/>
    </source>
</evidence>